<gene>
    <name evidence="7" type="ORF">TAV2_LOCUS3014</name>
</gene>
<dbReference type="GO" id="GO:0051865">
    <property type="term" value="P:protein autoubiquitination"/>
    <property type="evidence" value="ECO:0007669"/>
    <property type="project" value="UniProtKB-ARBA"/>
</dbReference>
<dbReference type="SUPFAM" id="SSF57850">
    <property type="entry name" value="RING/U-box"/>
    <property type="match status" value="1"/>
</dbReference>
<evidence type="ECO:0000256" key="5">
    <source>
        <dbReference type="PROSITE-ProRule" id="PRU00175"/>
    </source>
</evidence>
<evidence type="ECO:0000256" key="3">
    <source>
        <dbReference type="ARBA" id="ARBA00022833"/>
    </source>
</evidence>
<dbReference type="GO" id="GO:0004842">
    <property type="term" value="F:ubiquitin-protein transferase activity"/>
    <property type="evidence" value="ECO:0007669"/>
    <property type="project" value="InterPro"/>
</dbReference>
<comment type="subunit">
    <text evidence="4">Interacts with DREB2A.</text>
</comment>
<dbReference type="Pfam" id="PF13923">
    <property type="entry name" value="zf-C3HC4_2"/>
    <property type="match status" value="1"/>
</dbReference>
<evidence type="ECO:0000256" key="1">
    <source>
        <dbReference type="ARBA" id="ARBA00022723"/>
    </source>
</evidence>
<dbReference type="CDD" id="cd16525">
    <property type="entry name" value="RING-HC_PCGF"/>
    <property type="match status" value="1"/>
</dbReference>
<dbReference type="PANTHER" id="PTHR46293">
    <property type="entry name" value="E3 UBIQUITIN PROTEIN LIGASE DRIP1"/>
    <property type="match status" value="1"/>
</dbReference>
<sequence length="227" mass="25695">MESQVKRETMRACLSCPLCDRILRDATTISECLHTFCRKCIYEKITEDEIECCPVCNISLGGNPLEKLRPDHNLQDLRAKFFPLKRRKVKGPEMVSLPAKKKVRSISSLIVNTPKVSAQSGTTGRSKAVTRKELRGKGSLAERIVKEEESSFHEEIVDLFEEFSFRELLVPGHLAQENRELRHSLSAVIETLKSVTAERNSADVLLGEMKSLLAARDRELEAKEKEL</sequence>
<dbReference type="Gene3D" id="3.30.40.10">
    <property type="entry name" value="Zinc/RING finger domain, C3HC4 (zinc finger)"/>
    <property type="match status" value="1"/>
</dbReference>
<dbReference type="Proteomes" id="UP000836841">
    <property type="component" value="Chromosome 1"/>
</dbReference>
<proteinExistence type="predicted"/>
<dbReference type="GO" id="GO:0008270">
    <property type="term" value="F:zinc ion binding"/>
    <property type="evidence" value="ECO:0007669"/>
    <property type="project" value="UniProtKB-KW"/>
</dbReference>
<dbReference type="PROSITE" id="PS50089">
    <property type="entry name" value="ZF_RING_2"/>
    <property type="match status" value="1"/>
</dbReference>
<accession>A0AAU9RDE8</accession>
<reference evidence="7 8" key="1">
    <citation type="submission" date="2022-03" db="EMBL/GenBank/DDBJ databases">
        <authorList>
            <person name="Nunn A."/>
            <person name="Chopra R."/>
            <person name="Nunn A."/>
            <person name="Contreras Garrido A."/>
        </authorList>
    </citation>
    <scope>NUCLEOTIDE SEQUENCE [LARGE SCALE GENOMIC DNA]</scope>
</reference>
<dbReference type="InterPro" id="IPR044807">
    <property type="entry name" value="DRIP1-like"/>
</dbReference>
<dbReference type="PROSITE" id="PS00518">
    <property type="entry name" value="ZF_RING_1"/>
    <property type="match status" value="1"/>
</dbReference>
<keyword evidence="1" id="KW-0479">Metal-binding</keyword>
<keyword evidence="2 5" id="KW-0863">Zinc-finger</keyword>
<dbReference type="InterPro" id="IPR013083">
    <property type="entry name" value="Znf_RING/FYVE/PHD"/>
</dbReference>
<feature type="domain" description="RING-type" evidence="6">
    <location>
        <begin position="16"/>
        <end position="57"/>
    </location>
</feature>
<dbReference type="SMART" id="SM00184">
    <property type="entry name" value="RING"/>
    <property type="match status" value="1"/>
</dbReference>
<protein>
    <recommendedName>
        <fullName evidence="6">RING-type domain-containing protein</fullName>
    </recommendedName>
</protein>
<name>A0AAU9RDE8_THLAR</name>
<keyword evidence="8" id="KW-1185">Reference proteome</keyword>
<dbReference type="AlphaFoldDB" id="A0AAU9RDE8"/>
<keyword evidence="3" id="KW-0862">Zinc</keyword>
<evidence type="ECO:0000313" key="7">
    <source>
        <dbReference type="EMBL" id="CAH2038730.1"/>
    </source>
</evidence>
<evidence type="ECO:0000256" key="2">
    <source>
        <dbReference type="ARBA" id="ARBA00022771"/>
    </source>
</evidence>
<organism evidence="7 8">
    <name type="scientific">Thlaspi arvense</name>
    <name type="common">Field penny-cress</name>
    <dbReference type="NCBI Taxonomy" id="13288"/>
    <lineage>
        <taxon>Eukaryota</taxon>
        <taxon>Viridiplantae</taxon>
        <taxon>Streptophyta</taxon>
        <taxon>Embryophyta</taxon>
        <taxon>Tracheophyta</taxon>
        <taxon>Spermatophyta</taxon>
        <taxon>Magnoliopsida</taxon>
        <taxon>eudicotyledons</taxon>
        <taxon>Gunneridae</taxon>
        <taxon>Pentapetalae</taxon>
        <taxon>rosids</taxon>
        <taxon>malvids</taxon>
        <taxon>Brassicales</taxon>
        <taxon>Brassicaceae</taxon>
        <taxon>Thlaspideae</taxon>
        <taxon>Thlaspi</taxon>
    </lineage>
</organism>
<evidence type="ECO:0000313" key="8">
    <source>
        <dbReference type="Proteomes" id="UP000836841"/>
    </source>
</evidence>
<dbReference type="InterPro" id="IPR017907">
    <property type="entry name" value="Znf_RING_CS"/>
</dbReference>
<dbReference type="EMBL" id="OU466857">
    <property type="protein sequence ID" value="CAH2038730.1"/>
    <property type="molecule type" value="Genomic_DNA"/>
</dbReference>
<evidence type="ECO:0000259" key="6">
    <source>
        <dbReference type="PROSITE" id="PS50089"/>
    </source>
</evidence>
<evidence type="ECO:0000256" key="4">
    <source>
        <dbReference type="ARBA" id="ARBA00064110"/>
    </source>
</evidence>
<dbReference type="InterPro" id="IPR001841">
    <property type="entry name" value="Znf_RING"/>
</dbReference>
<dbReference type="PANTHER" id="PTHR46293:SF16">
    <property type="entry name" value="E3 UBIQUITIN PROTEIN LIGASE DRIP1"/>
    <property type="match status" value="1"/>
</dbReference>
<dbReference type="FunFam" id="3.30.40.10:FF:000033">
    <property type="entry name" value="Polycomb group RING finger protein 3"/>
    <property type="match status" value="1"/>
</dbReference>